<feature type="transmembrane region" description="Helical" evidence="2">
    <location>
        <begin position="89"/>
        <end position="113"/>
    </location>
</feature>
<evidence type="ECO:0000313" key="3">
    <source>
        <dbReference type="EMBL" id="MCP2310948.1"/>
    </source>
</evidence>
<evidence type="ECO:0000256" key="2">
    <source>
        <dbReference type="SAM" id="Phobius"/>
    </source>
</evidence>
<proteinExistence type="predicted"/>
<feature type="transmembrane region" description="Helical" evidence="2">
    <location>
        <begin position="163"/>
        <end position="186"/>
    </location>
</feature>
<evidence type="ECO:0000313" key="4">
    <source>
        <dbReference type="Proteomes" id="UP001206483"/>
    </source>
</evidence>
<keyword evidence="4" id="KW-1185">Reference proteome</keyword>
<gene>
    <name evidence="3" type="ORF">FHR36_004111</name>
</gene>
<dbReference type="RefSeq" id="WP_253799600.1">
    <property type="nucleotide sequence ID" value="NZ_JAMZDX010000004.1"/>
</dbReference>
<feature type="compositionally biased region" description="Low complexity" evidence="1">
    <location>
        <begin position="202"/>
        <end position="213"/>
    </location>
</feature>
<accession>A0ABT1J1D1</accession>
<name>A0ABT1J1D1_9ACTN</name>
<comment type="caution">
    <text evidence="3">The sequence shown here is derived from an EMBL/GenBank/DDBJ whole genome shotgun (WGS) entry which is preliminary data.</text>
</comment>
<evidence type="ECO:0000256" key="1">
    <source>
        <dbReference type="SAM" id="MobiDB-lite"/>
    </source>
</evidence>
<dbReference type="EMBL" id="JAMZDX010000004">
    <property type="protein sequence ID" value="MCP2310948.1"/>
    <property type="molecule type" value="Genomic_DNA"/>
</dbReference>
<protein>
    <submittedName>
        <fullName evidence="3">Uncharacterized protein</fullName>
    </submittedName>
</protein>
<feature type="transmembrane region" description="Helical" evidence="2">
    <location>
        <begin position="12"/>
        <end position="37"/>
    </location>
</feature>
<sequence>MQAFQPGRTAGRSLACAIGRSFSVTTLVALPVGYLGVFELTQDLPGGDVGLLLLLVAPLLLLPFAIGAPSWAADGWAAVRWTGRAAAHYAAYYLTPVALLAPLPALAGGGTVYGTGLPGSPLEEYLQIAGITALLIGAPVLAALLMVAPWASRGRNARLPLALLANIVPAFVLLAGGLPAVLVIAAHTVFACRVIRPAAARQPAGPTPAAQPGDRSDHVRP</sequence>
<feature type="region of interest" description="Disordered" evidence="1">
    <location>
        <begin position="202"/>
        <end position="221"/>
    </location>
</feature>
<keyword evidence="2" id="KW-0472">Membrane</keyword>
<organism evidence="3 4">
    <name type="scientific">Kitasatospora paracochleata</name>
    <dbReference type="NCBI Taxonomy" id="58354"/>
    <lineage>
        <taxon>Bacteria</taxon>
        <taxon>Bacillati</taxon>
        <taxon>Actinomycetota</taxon>
        <taxon>Actinomycetes</taxon>
        <taxon>Kitasatosporales</taxon>
        <taxon>Streptomycetaceae</taxon>
        <taxon>Kitasatospora</taxon>
    </lineage>
</organism>
<keyword evidence="2" id="KW-0812">Transmembrane</keyword>
<feature type="transmembrane region" description="Helical" evidence="2">
    <location>
        <begin position="125"/>
        <end position="151"/>
    </location>
</feature>
<keyword evidence="2" id="KW-1133">Transmembrane helix</keyword>
<feature type="transmembrane region" description="Helical" evidence="2">
    <location>
        <begin position="49"/>
        <end position="68"/>
    </location>
</feature>
<dbReference type="Proteomes" id="UP001206483">
    <property type="component" value="Unassembled WGS sequence"/>
</dbReference>
<reference evidence="3 4" key="1">
    <citation type="submission" date="2022-06" db="EMBL/GenBank/DDBJ databases">
        <title>Sequencing the genomes of 1000 actinobacteria strains.</title>
        <authorList>
            <person name="Klenk H.-P."/>
        </authorList>
    </citation>
    <scope>NUCLEOTIDE SEQUENCE [LARGE SCALE GENOMIC DNA]</scope>
    <source>
        <strain evidence="3 4">DSM 41656</strain>
    </source>
</reference>